<keyword evidence="7" id="KW-1185">Reference proteome</keyword>
<dbReference type="Gene3D" id="1.10.10.10">
    <property type="entry name" value="Winged helix-like DNA-binding domain superfamily/Winged helix DNA-binding domain"/>
    <property type="match status" value="1"/>
</dbReference>
<evidence type="ECO:0000313" key="6">
    <source>
        <dbReference type="EMBL" id="MCT9812203.1"/>
    </source>
</evidence>
<dbReference type="PROSITE" id="PS50931">
    <property type="entry name" value="HTH_LYSR"/>
    <property type="match status" value="1"/>
</dbReference>
<feature type="domain" description="HTH lysR-type" evidence="5">
    <location>
        <begin position="5"/>
        <end position="62"/>
    </location>
</feature>
<dbReference type="InterPro" id="IPR005119">
    <property type="entry name" value="LysR_subst-bd"/>
</dbReference>
<evidence type="ECO:0000256" key="2">
    <source>
        <dbReference type="ARBA" id="ARBA00023015"/>
    </source>
</evidence>
<sequence length="303" mass="32580">MRRQLGFRHIETIHAIVLTGSVTGAATRLHVTQPAVSNVLRDAEERLELTLFERRGGRLIPTAHAEALFTEIERSFIGLESINSFASGLHKDQHRMLSVVCTPAFCAAILPSITGRSPQTLLTVHSRMAHHVAALVSSGKCDLGLGLQVPAVPGVDCEVIGTLPIMCYLPRGHRLAGEAVIHPWQLLDEPMISHSSVEGVDALATAAFAGCERMPESVIECPAAIAACAMVAQGLGFALFDALPSLIFDPARLVVKPFQTDSKLTYCAYRLKGKTVTPELDHMVELARAAMQRVQALHSGAVS</sequence>
<dbReference type="InterPro" id="IPR000847">
    <property type="entry name" value="LysR_HTH_N"/>
</dbReference>
<comment type="caution">
    <text evidence="6">The sequence shown here is derived from an EMBL/GenBank/DDBJ whole genome shotgun (WGS) entry which is preliminary data.</text>
</comment>
<dbReference type="PANTHER" id="PTHR30427">
    <property type="entry name" value="TRANSCRIPTIONAL ACTIVATOR PROTEIN LYSR"/>
    <property type="match status" value="1"/>
</dbReference>
<keyword evidence="4" id="KW-0804">Transcription</keyword>
<evidence type="ECO:0000256" key="1">
    <source>
        <dbReference type="ARBA" id="ARBA00009437"/>
    </source>
</evidence>
<evidence type="ECO:0000256" key="4">
    <source>
        <dbReference type="ARBA" id="ARBA00023163"/>
    </source>
</evidence>
<dbReference type="InterPro" id="IPR036390">
    <property type="entry name" value="WH_DNA-bd_sf"/>
</dbReference>
<dbReference type="SUPFAM" id="SSF46785">
    <property type="entry name" value="Winged helix' DNA-binding domain"/>
    <property type="match status" value="1"/>
</dbReference>
<keyword evidence="3" id="KW-0238">DNA-binding</keyword>
<evidence type="ECO:0000256" key="3">
    <source>
        <dbReference type="ARBA" id="ARBA00023125"/>
    </source>
</evidence>
<comment type="similarity">
    <text evidence="1">Belongs to the LysR transcriptional regulatory family.</text>
</comment>
<dbReference type="Pfam" id="PF00126">
    <property type="entry name" value="HTH_1"/>
    <property type="match status" value="1"/>
</dbReference>
<dbReference type="Gene3D" id="3.40.190.290">
    <property type="match status" value="1"/>
</dbReference>
<dbReference type="InterPro" id="IPR036388">
    <property type="entry name" value="WH-like_DNA-bd_sf"/>
</dbReference>
<dbReference type="SUPFAM" id="SSF53850">
    <property type="entry name" value="Periplasmic binding protein-like II"/>
    <property type="match status" value="1"/>
</dbReference>
<evidence type="ECO:0000259" key="5">
    <source>
        <dbReference type="PROSITE" id="PS50931"/>
    </source>
</evidence>
<evidence type="ECO:0000313" key="7">
    <source>
        <dbReference type="Proteomes" id="UP001525968"/>
    </source>
</evidence>
<name>A0ABT2PP27_9BURK</name>
<proteinExistence type="inferred from homology"/>
<dbReference type="PANTHER" id="PTHR30427:SF1">
    <property type="entry name" value="TRANSCRIPTIONAL ACTIVATOR PROTEIN LYSR"/>
    <property type="match status" value="1"/>
</dbReference>
<dbReference type="RefSeq" id="WP_261501438.1">
    <property type="nucleotide sequence ID" value="NZ_JAODYH010000007.1"/>
</dbReference>
<dbReference type="PRINTS" id="PR00039">
    <property type="entry name" value="HTHLYSR"/>
</dbReference>
<protein>
    <submittedName>
        <fullName evidence="6">LysR substrate-binding domain-containing protein</fullName>
    </submittedName>
</protein>
<accession>A0ABT2PP27</accession>
<organism evidence="6 7">
    <name type="scientific">Acidovorax bellezanensis</name>
    <dbReference type="NCBI Taxonomy" id="2976702"/>
    <lineage>
        <taxon>Bacteria</taxon>
        <taxon>Pseudomonadati</taxon>
        <taxon>Pseudomonadota</taxon>
        <taxon>Betaproteobacteria</taxon>
        <taxon>Burkholderiales</taxon>
        <taxon>Comamonadaceae</taxon>
        <taxon>Acidovorax</taxon>
    </lineage>
</organism>
<gene>
    <name evidence="6" type="ORF">N0K08_16270</name>
</gene>
<dbReference type="Proteomes" id="UP001525968">
    <property type="component" value="Unassembled WGS sequence"/>
</dbReference>
<dbReference type="Pfam" id="PF03466">
    <property type="entry name" value="LysR_substrate"/>
    <property type="match status" value="1"/>
</dbReference>
<dbReference type="EMBL" id="JAODYH010000007">
    <property type="protein sequence ID" value="MCT9812203.1"/>
    <property type="molecule type" value="Genomic_DNA"/>
</dbReference>
<keyword evidence="2" id="KW-0805">Transcription regulation</keyword>
<reference evidence="6 7" key="1">
    <citation type="submission" date="2022-09" db="EMBL/GenBank/DDBJ databases">
        <title>Draft genome of isolate Be4.</title>
        <authorList>
            <person name="Sanchez-Castro I."/>
            <person name="Martinez-Rodriguez P."/>
            <person name="Descostes M."/>
            <person name="Merroun M."/>
        </authorList>
    </citation>
    <scope>NUCLEOTIDE SEQUENCE [LARGE SCALE GENOMIC DNA]</scope>
    <source>
        <strain evidence="6 7">Be4</strain>
    </source>
</reference>